<reference evidence="4" key="2">
    <citation type="journal article" date="2023" name="IMA Fungus">
        <title>Comparative genomic study of the Penicillium genus elucidates a diverse pangenome and 15 lateral gene transfer events.</title>
        <authorList>
            <person name="Petersen C."/>
            <person name="Sorensen T."/>
            <person name="Nielsen M.R."/>
            <person name="Sondergaard T.E."/>
            <person name="Sorensen J.L."/>
            <person name="Fitzpatrick D.A."/>
            <person name="Frisvad J.C."/>
            <person name="Nielsen K.L."/>
        </authorList>
    </citation>
    <scope>NUCLEOTIDE SEQUENCE</scope>
    <source>
        <strain evidence="4">IBT 35675</strain>
    </source>
</reference>
<evidence type="ECO:0000313" key="4">
    <source>
        <dbReference type="EMBL" id="KAJ5353506.1"/>
    </source>
</evidence>
<dbReference type="PROSITE" id="PS50157">
    <property type="entry name" value="ZINC_FINGER_C2H2_2"/>
    <property type="match status" value="1"/>
</dbReference>
<dbReference type="InterPro" id="IPR036236">
    <property type="entry name" value="Znf_C2H2_sf"/>
</dbReference>
<dbReference type="Gene3D" id="3.30.160.60">
    <property type="entry name" value="Classic Zinc Finger"/>
    <property type="match status" value="1"/>
</dbReference>
<dbReference type="GO" id="GO:0008270">
    <property type="term" value="F:zinc ion binding"/>
    <property type="evidence" value="ECO:0007669"/>
    <property type="project" value="UniProtKB-KW"/>
</dbReference>
<feature type="region of interest" description="Disordered" evidence="2">
    <location>
        <begin position="72"/>
        <end position="153"/>
    </location>
</feature>
<organism evidence="4 5">
    <name type="scientific">Penicillium brevicompactum</name>
    <dbReference type="NCBI Taxonomy" id="5074"/>
    <lineage>
        <taxon>Eukaryota</taxon>
        <taxon>Fungi</taxon>
        <taxon>Dikarya</taxon>
        <taxon>Ascomycota</taxon>
        <taxon>Pezizomycotina</taxon>
        <taxon>Eurotiomycetes</taxon>
        <taxon>Eurotiomycetidae</taxon>
        <taxon>Eurotiales</taxon>
        <taxon>Aspergillaceae</taxon>
        <taxon>Penicillium</taxon>
    </lineage>
</organism>
<dbReference type="Pfam" id="PF00096">
    <property type="entry name" value="zf-C2H2"/>
    <property type="match status" value="1"/>
</dbReference>
<sequence>MMHHLEHDGLAEFANDSEMTQWDPSFDFFHFVGDQFSSLDDDPSYGASQQVPSPSMSPLPLPLTYVPQAVTAPATPAPPTPASFKPLPNVSGDPYENLSTVDDGASEAPLSENTGAPCGSTQSAMSSTGDERETVNTNEDNERHASHGRVSMGVKSRASSNAFKCRWERCEYSGGFSGAAALLRHVKTKHICPNTFECPDEQCFRSFNRKDNLVAHMRNVHRGSA</sequence>
<feature type="compositionally biased region" description="Basic and acidic residues" evidence="2">
    <location>
        <begin position="129"/>
        <end position="145"/>
    </location>
</feature>
<dbReference type="PROSITE" id="PS00028">
    <property type="entry name" value="ZINC_FINGER_C2H2_1"/>
    <property type="match status" value="1"/>
</dbReference>
<feature type="compositionally biased region" description="Polar residues" evidence="2">
    <location>
        <begin position="111"/>
        <end position="128"/>
    </location>
</feature>
<dbReference type="EMBL" id="JAPZBR010000005">
    <property type="protein sequence ID" value="KAJ5353506.1"/>
    <property type="molecule type" value="Genomic_DNA"/>
</dbReference>
<accession>A0A9W9R4E9</accession>
<keyword evidence="1" id="KW-0479">Metal-binding</keyword>
<feature type="region of interest" description="Disordered" evidence="2">
    <location>
        <begin position="40"/>
        <end position="59"/>
    </location>
</feature>
<dbReference type="SUPFAM" id="SSF57667">
    <property type="entry name" value="beta-beta-alpha zinc fingers"/>
    <property type="match status" value="1"/>
</dbReference>
<gene>
    <name evidence="4" type="ORF">N7541_006070</name>
</gene>
<dbReference type="Proteomes" id="UP001148299">
    <property type="component" value="Unassembled WGS sequence"/>
</dbReference>
<evidence type="ECO:0000256" key="2">
    <source>
        <dbReference type="SAM" id="MobiDB-lite"/>
    </source>
</evidence>
<dbReference type="InterPro" id="IPR013087">
    <property type="entry name" value="Znf_C2H2_type"/>
</dbReference>
<evidence type="ECO:0000256" key="1">
    <source>
        <dbReference type="PROSITE-ProRule" id="PRU00042"/>
    </source>
</evidence>
<comment type="caution">
    <text evidence="4">The sequence shown here is derived from an EMBL/GenBank/DDBJ whole genome shotgun (WGS) entry which is preliminary data.</text>
</comment>
<proteinExistence type="predicted"/>
<protein>
    <recommendedName>
        <fullName evidence="3">C2H2-type domain-containing protein</fullName>
    </recommendedName>
</protein>
<keyword evidence="1" id="KW-0863">Zinc-finger</keyword>
<evidence type="ECO:0000313" key="5">
    <source>
        <dbReference type="Proteomes" id="UP001148299"/>
    </source>
</evidence>
<keyword evidence="1" id="KW-0862">Zinc</keyword>
<evidence type="ECO:0000259" key="3">
    <source>
        <dbReference type="PROSITE" id="PS50157"/>
    </source>
</evidence>
<keyword evidence="5" id="KW-1185">Reference proteome</keyword>
<dbReference type="AlphaFoldDB" id="A0A9W9R4E9"/>
<name>A0A9W9R4E9_PENBR</name>
<reference evidence="4" key="1">
    <citation type="submission" date="2022-12" db="EMBL/GenBank/DDBJ databases">
        <authorList>
            <person name="Petersen C."/>
        </authorList>
    </citation>
    <scope>NUCLEOTIDE SEQUENCE</scope>
    <source>
        <strain evidence="4">IBT 35675</strain>
    </source>
</reference>
<dbReference type="SMART" id="SM00355">
    <property type="entry name" value="ZnF_C2H2"/>
    <property type="match status" value="2"/>
</dbReference>
<feature type="domain" description="C2H2-type" evidence="3">
    <location>
        <begin position="196"/>
        <end position="225"/>
    </location>
</feature>